<comment type="caution">
    <text evidence="2">The sequence shown here is derived from an EMBL/GenBank/DDBJ whole genome shotgun (WGS) entry which is preliminary data.</text>
</comment>
<proteinExistence type="predicted"/>
<feature type="region of interest" description="Disordered" evidence="1">
    <location>
        <begin position="75"/>
        <end position="111"/>
    </location>
</feature>
<reference evidence="2 3" key="1">
    <citation type="submission" date="2018-11" db="EMBL/GenBank/DDBJ databases">
        <title>Genome sequence of Apiotrichum porosum DSM 27194.</title>
        <authorList>
            <person name="Aliyu H."/>
            <person name="Gorte O."/>
            <person name="Ochsenreither K."/>
        </authorList>
    </citation>
    <scope>NUCLEOTIDE SEQUENCE [LARGE SCALE GENOMIC DNA]</scope>
    <source>
        <strain evidence="2 3">DSM 27194</strain>
    </source>
</reference>
<name>A0A427Y6U1_9TREE</name>
<dbReference type="Proteomes" id="UP000279236">
    <property type="component" value="Unassembled WGS sequence"/>
</dbReference>
<dbReference type="AlphaFoldDB" id="A0A427Y6U1"/>
<sequence>MPSKPNKHGGGDAEWTPEHTRIVVAGMIELVKANKRTLYTLPGIVGEVDNHGNNRTGSKVNQILNTLASSYGVSAETVTGGTKRKSGDKSTTSKRARKVKVEEIEEKPVIQ</sequence>
<accession>A0A427Y6U1</accession>
<keyword evidence="3" id="KW-1185">Reference proteome</keyword>
<gene>
    <name evidence="2" type="ORF">EHS24_005083</name>
</gene>
<dbReference type="GeneID" id="39589626"/>
<dbReference type="RefSeq" id="XP_028479594.1">
    <property type="nucleotide sequence ID" value="XM_028620622.1"/>
</dbReference>
<evidence type="ECO:0000313" key="3">
    <source>
        <dbReference type="Proteomes" id="UP000279236"/>
    </source>
</evidence>
<evidence type="ECO:0000313" key="2">
    <source>
        <dbReference type="EMBL" id="RSH86809.1"/>
    </source>
</evidence>
<protein>
    <submittedName>
        <fullName evidence="2">Uncharacterized protein</fullName>
    </submittedName>
</protein>
<dbReference type="EMBL" id="RSCE01000002">
    <property type="protein sequence ID" value="RSH86809.1"/>
    <property type="molecule type" value="Genomic_DNA"/>
</dbReference>
<evidence type="ECO:0000256" key="1">
    <source>
        <dbReference type="SAM" id="MobiDB-lite"/>
    </source>
</evidence>
<feature type="compositionally biased region" description="Basic residues" evidence="1">
    <location>
        <begin position="82"/>
        <end position="98"/>
    </location>
</feature>
<organism evidence="2 3">
    <name type="scientific">Apiotrichum porosum</name>
    <dbReference type="NCBI Taxonomy" id="105984"/>
    <lineage>
        <taxon>Eukaryota</taxon>
        <taxon>Fungi</taxon>
        <taxon>Dikarya</taxon>
        <taxon>Basidiomycota</taxon>
        <taxon>Agaricomycotina</taxon>
        <taxon>Tremellomycetes</taxon>
        <taxon>Trichosporonales</taxon>
        <taxon>Trichosporonaceae</taxon>
        <taxon>Apiotrichum</taxon>
    </lineage>
</organism>
<feature type="compositionally biased region" description="Basic and acidic residues" evidence="1">
    <location>
        <begin position="99"/>
        <end position="111"/>
    </location>
</feature>
<dbReference type="OrthoDB" id="2594872at2759"/>